<protein>
    <submittedName>
        <fullName evidence="1">Uncharacterized protein</fullName>
    </submittedName>
</protein>
<sequence length="81" mass="9350">MNKISQHLTRAGYSGAKAISDRNGRIQDRWNQVSGPKMKTLLSFLQFPQRRSELLEQMDLTVDRIKELGVSLIWSIFCINI</sequence>
<dbReference type="EMBL" id="UYRU01009616">
    <property type="protein sequence ID" value="VDK44127.1"/>
    <property type="molecule type" value="Genomic_DNA"/>
</dbReference>
<evidence type="ECO:0000313" key="2">
    <source>
        <dbReference type="Proteomes" id="UP000281553"/>
    </source>
</evidence>
<proteinExistence type="predicted"/>
<reference evidence="1 2" key="1">
    <citation type="submission" date="2018-11" db="EMBL/GenBank/DDBJ databases">
        <authorList>
            <consortium name="Pathogen Informatics"/>
        </authorList>
    </citation>
    <scope>NUCLEOTIDE SEQUENCE [LARGE SCALE GENOMIC DNA]</scope>
</reference>
<dbReference type="Proteomes" id="UP000281553">
    <property type="component" value="Unassembled WGS sequence"/>
</dbReference>
<dbReference type="AlphaFoldDB" id="A0A3P6QEV4"/>
<organism evidence="1 2">
    <name type="scientific">Dibothriocephalus latus</name>
    <name type="common">Fish tapeworm</name>
    <name type="synonym">Diphyllobothrium latum</name>
    <dbReference type="NCBI Taxonomy" id="60516"/>
    <lineage>
        <taxon>Eukaryota</taxon>
        <taxon>Metazoa</taxon>
        <taxon>Spiralia</taxon>
        <taxon>Lophotrochozoa</taxon>
        <taxon>Platyhelminthes</taxon>
        <taxon>Cestoda</taxon>
        <taxon>Eucestoda</taxon>
        <taxon>Diphyllobothriidea</taxon>
        <taxon>Diphyllobothriidae</taxon>
        <taxon>Dibothriocephalus</taxon>
    </lineage>
</organism>
<gene>
    <name evidence="1" type="ORF">DILT_LOCUS1424</name>
</gene>
<keyword evidence="2" id="KW-1185">Reference proteome</keyword>
<evidence type="ECO:0000313" key="1">
    <source>
        <dbReference type="EMBL" id="VDK44127.1"/>
    </source>
</evidence>
<accession>A0A3P6QEV4</accession>
<name>A0A3P6QEV4_DIBLA</name>